<evidence type="ECO:0000259" key="10">
    <source>
        <dbReference type="Pfam" id="PF06144"/>
    </source>
</evidence>
<keyword evidence="4 12" id="KW-0548">Nucleotidyltransferase</keyword>
<dbReference type="NCBIfam" id="TIGR01128">
    <property type="entry name" value="holA"/>
    <property type="match status" value="1"/>
</dbReference>
<evidence type="ECO:0000313" key="13">
    <source>
        <dbReference type="Proteomes" id="UP000289257"/>
    </source>
</evidence>
<dbReference type="InterPro" id="IPR048466">
    <property type="entry name" value="DNA_pol3_delta-like_C"/>
</dbReference>
<dbReference type="Pfam" id="PF06144">
    <property type="entry name" value="DNA_pol3_delta"/>
    <property type="match status" value="1"/>
</dbReference>
<evidence type="ECO:0000259" key="11">
    <source>
        <dbReference type="Pfam" id="PF21694"/>
    </source>
</evidence>
<dbReference type="Proteomes" id="UP000289257">
    <property type="component" value="Unassembled WGS sequence"/>
</dbReference>
<dbReference type="Pfam" id="PF21694">
    <property type="entry name" value="DNA_pol3_delta_C"/>
    <property type="match status" value="1"/>
</dbReference>
<comment type="caution">
    <text evidence="12">The sequence shown here is derived from an EMBL/GenBank/DDBJ whole genome shotgun (WGS) entry which is preliminary data.</text>
</comment>
<comment type="catalytic activity">
    <reaction evidence="8">
        <text>DNA(n) + a 2'-deoxyribonucleoside 5'-triphosphate = DNA(n+1) + diphosphate</text>
        <dbReference type="Rhea" id="RHEA:22508"/>
        <dbReference type="Rhea" id="RHEA-COMP:17339"/>
        <dbReference type="Rhea" id="RHEA-COMP:17340"/>
        <dbReference type="ChEBI" id="CHEBI:33019"/>
        <dbReference type="ChEBI" id="CHEBI:61560"/>
        <dbReference type="ChEBI" id="CHEBI:173112"/>
        <dbReference type="EC" id="2.7.7.7"/>
    </reaction>
</comment>
<sequence>MSPLRYNNRETARCRSRYAYLSVLSVTINIGYTYLMITWFTGENTFDIQQAVAAIVDTFDGNAERIDGTTLELKHIPDLLMGGTLFAEKRLVIIKDLSQNGAVWEKLPEWIGRTSDDIDVVLIDSKPDKRTNGYKEVKKRVVLKEFPIWRDRDQSLAETWVVKHAETLGLKLDKKLAHHIVARIGLEKWQLANGLEKIALLKTVTVETINDIIDPNPTENVFRLFELALDNRRQAVHDMIRALEPVEDPYKLFALLSSQALQLAVVANAGPNDNPTKDFDIHPYVAEKLSHRGKRLGARRSARILAAFAQTDADMKRSKAEPWLLIERTLLSMTQ</sequence>
<accession>A0A4Q0AHF0</accession>
<keyword evidence="13" id="KW-1185">Reference proteome</keyword>
<dbReference type="SUPFAM" id="SSF48019">
    <property type="entry name" value="post-AAA+ oligomerization domain-like"/>
    <property type="match status" value="1"/>
</dbReference>
<dbReference type="InterPro" id="IPR027417">
    <property type="entry name" value="P-loop_NTPase"/>
</dbReference>
<keyword evidence="9" id="KW-0472">Membrane</keyword>
<reference evidence="12" key="1">
    <citation type="submission" date="2019-01" db="EMBL/GenBank/DDBJ databases">
        <title>Genomic signatures and co-occurrence patterns of the ultra-small Saccharimodia (Patescibacteria phylum) suggest a symbiotic lifestyle.</title>
        <authorList>
            <person name="Lemos L."/>
            <person name="Medeiros J."/>
            <person name="Andreote F."/>
            <person name="Fernandes G."/>
            <person name="Varani A."/>
            <person name="Oliveira G."/>
            <person name="Pylro V."/>
        </authorList>
    </citation>
    <scope>NUCLEOTIDE SEQUENCE [LARGE SCALE GENOMIC DNA]</scope>
    <source>
        <strain evidence="12">AMD02</strain>
    </source>
</reference>
<evidence type="ECO:0000256" key="7">
    <source>
        <dbReference type="ARBA" id="ARBA00034754"/>
    </source>
</evidence>
<evidence type="ECO:0000256" key="8">
    <source>
        <dbReference type="ARBA" id="ARBA00049244"/>
    </source>
</evidence>
<gene>
    <name evidence="12" type="primary">holA</name>
    <name evidence="12" type="ORF">EOT05_01570</name>
</gene>
<dbReference type="InterPro" id="IPR005790">
    <property type="entry name" value="DNA_polIII_delta"/>
</dbReference>
<dbReference type="GO" id="GO:0003887">
    <property type="term" value="F:DNA-directed DNA polymerase activity"/>
    <property type="evidence" value="ECO:0007669"/>
    <property type="project" value="UniProtKB-KW"/>
</dbReference>
<dbReference type="AlphaFoldDB" id="A0A4Q0AHF0"/>
<organism evidence="12 13">
    <name type="scientific">Candidatus Microsaccharimonas sossegonensis</name>
    <dbReference type="NCBI Taxonomy" id="2506948"/>
    <lineage>
        <taxon>Bacteria</taxon>
        <taxon>Candidatus Saccharimonadota</taxon>
        <taxon>Candidatus Saccharimonadia</taxon>
        <taxon>Candidatus Saccharimonadales</taxon>
        <taxon>Candidatus Saccharimonadaceae</taxon>
        <taxon>Candidatus Microsaccharimonas</taxon>
    </lineage>
</organism>
<dbReference type="GO" id="GO:0006261">
    <property type="term" value="P:DNA-templated DNA replication"/>
    <property type="evidence" value="ECO:0007669"/>
    <property type="project" value="TreeGrafter"/>
</dbReference>
<dbReference type="InterPro" id="IPR008921">
    <property type="entry name" value="DNA_pol3_clamp-load_cplx_C"/>
</dbReference>
<feature type="domain" description="DNA polymerase III delta N-terminal" evidence="10">
    <location>
        <begin position="40"/>
        <end position="145"/>
    </location>
</feature>
<keyword evidence="9" id="KW-0812">Transmembrane</keyword>
<evidence type="ECO:0000256" key="3">
    <source>
        <dbReference type="ARBA" id="ARBA00022679"/>
    </source>
</evidence>
<dbReference type="PANTHER" id="PTHR34388:SF1">
    <property type="entry name" value="DNA POLYMERASE III SUBUNIT DELTA"/>
    <property type="match status" value="1"/>
</dbReference>
<keyword evidence="6" id="KW-0239">DNA-directed DNA polymerase</keyword>
<keyword evidence="5" id="KW-0235">DNA replication</keyword>
<dbReference type="GO" id="GO:0003677">
    <property type="term" value="F:DNA binding"/>
    <property type="evidence" value="ECO:0007669"/>
    <property type="project" value="InterPro"/>
</dbReference>
<dbReference type="EMBL" id="SCKX01000001">
    <property type="protein sequence ID" value="RWZ78430.1"/>
    <property type="molecule type" value="Genomic_DNA"/>
</dbReference>
<feature type="domain" description="DNA polymerase III delta subunit-like C-terminal" evidence="11">
    <location>
        <begin position="219"/>
        <end position="332"/>
    </location>
</feature>
<dbReference type="Gene3D" id="1.20.272.10">
    <property type="match status" value="1"/>
</dbReference>
<proteinExistence type="inferred from homology"/>
<dbReference type="InterPro" id="IPR010372">
    <property type="entry name" value="DNA_pol3_delta_N"/>
</dbReference>
<evidence type="ECO:0000256" key="4">
    <source>
        <dbReference type="ARBA" id="ARBA00022695"/>
    </source>
</evidence>
<keyword evidence="9" id="KW-1133">Transmembrane helix</keyword>
<evidence type="ECO:0000256" key="9">
    <source>
        <dbReference type="SAM" id="Phobius"/>
    </source>
</evidence>
<evidence type="ECO:0000256" key="6">
    <source>
        <dbReference type="ARBA" id="ARBA00022932"/>
    </source>
</evidence>
<evidence type="ECO:0000256" key="2">
    <source>
        <dbReference type="ARBA" id="ARBA00017703"/>
    </source>
</evidence>
<keyword evidence="3 12" id="KW-0808">Transferase</keyword>
<evidence type="ECO:0000256" key="1">
    <source>
        <dbReference type="ARBA" id="ARBA00012417"/>
    </source>
</evidence>
<dbReference type="Gene3D" id="3.40.50.300">
    <property type="entry name" value="P-loop containing nucleotide triphosphate hydrolases"/>
    <property type="match status" value="1"/>
</dbReference>
<evidence type="ECO:0000313" key="12">
    <source>
        <dbReference type="EMBL" id="RWZ78430.1"/>
    </source>
</evidence>
<protein>
    <recommendedName>
        <fullName evidence="2">DNA polymerase III subunit delta</fullName>
        <ecNumber evidence="1">2.7.7.7</ecNumber>
    </recommendedName>
</protein>
<evidence type="ECO:0000256" key="5">
    <source>
        <dbReference type="ARBA" id="ARBA00022705"/>
    </source>
</evidence>
<feature type="transmembrane region" description="Helical" evidence="9">
    <location>
        <begin position="20"/>
        <end position="40"/>
    </location>
</feature>
<dbReference type="EC" id="2.7.7.7" evidence="1"/>
<name>A0A4Q0AHF0_9BACT</name>
<dbReference type="GO" id="GO:0009360">
    <property type="term" value="C:DNA polymerase III complex"/>
    <property type="evidence" value="ECO:0007669"/>
    <property type="project" value="InterPro"/>
</dbReference>
<comment type="similarity">
    <text evidence="7">Belongs to the DNA polymerase HolA subunit family.</text>
</comment>
<dbReference type="PANTHER" id="PTHR34388">
    <property type="entry name" value="DNA POLYMERASE III SUBUNIT DELTA"/>
    <property type="match status" value="1"/>
</dbReference>